<evidence type="ECO:0000256" key="1">
    <source>
        <dbReference type="SAM" id="MobiDB-lite"/>
    </source>
</evidence>
<dbReference type="Proteomes" id="UP001634394">
    <property type="component" value="Unassembled WGS sequence"/>
</dbReference>
<dbReference type="Gene3D" id="1.20.1480.30">
    <property type="entry name" value="Designed four-helix bundle protein"/>
    <property type="match status" value="1"/>
</dbReference>
<reference evidence="2 3" key="1">
    <citation type="submission" date="2024-11" db="EMBL/GenBank/DDBJ databases">
        <title>Chromosome-level genome assembly of the freshwater bivalve Anodonta woodiana.</title>
        <authorList>
            <person name="Chen X."/>
        </authorList>
    </citation>
    <scope>NUCLEOTIDE SEQUENCE [LARGE SCALE GENOMIC DNA]</scope>
    <source>
        <strain evidence="2">MN2024</strain>
        <tissue evidence="2">Gills</tissue>
    </source>
</reference>
<dbReference type="PANTHER" id="PTHR12697:SF20">
    <property type="entry name" value="HEAT REPEAT-CONTAINING PROTEIN 4"/>
    <property type="match status" value="1"/>
</dbReference>
<feature type="region of interest" description="Disordered" evidence="1">
    <location>
        <begin position="431"/>
        <end position="458"/>
    </location>
</feature>
<dbReference type="AlphaFoldDB" id="A0ABD3VR23"/>
<evidence type="ECO:0000313" key="2">
    <source>
        <dbReference type="EMBL" id="KAL3864039.1"/>
    </source>
</evidence>
<feature type="region of interest" description="Disordered" evidence="1">
    <location>
        <begin position="320"/>
        <end position="344"/>
    </location>
</feature>
<feature type="region of interest" description="Disordered" evidence="1">
    <location>
        <begin position="370"/>
        <end position="389"/>
    </location>
</feature>
<gene>
    <name evidence="2" type="ORF">ACJMK2_005751</name>
</gene>
<dbReference type="Gene3D" id="1.25.10.10">
    <property type="entry name" value="Leucine-rich Repeat Variant"/>
    <property type="match status" value="2"/>
</dbReference>
<comment type="caution">
    <text evidence="2">The sequence shown here is derived from an EMBL/GenBank/DDBJ whole genome shotgun (WGS) entry which is preliminary data.</text>
</comment>
<evidence type="ECO:0008006" key="4">
    <source>
        <dbReference type="Google" id="ProtNLM"/>
    </source>
</evidence>
<evidence type="ECO:0000313" key="3">
    <source>
        <dbReference type="Proteomes" id="UP001634394"/>
    </source>
</evidence>
<proteinExistence type="predicted"/>
<feature type="region of interest" description="Disordered" evidence="1">
    <location>
        <begin position="270"/>
        <end position="305"/>
    </location>
</feature>
<feature type="compositionally biased region" description="Basic and acidic residues" evidence="1">
    <location>
        <begin position="277"/>
        <end position="286"/>
    </location>
</feature>
<dbReference type="EMBL" id="JBJQND010000010">
    <property type="protein sequence ID" value="KAL3864039.1"/>
    <property type="molecule type" value="Genomic_DNA"/>
</dbReference>
<keyword evidence="3" id="KW-1185">Reference proteome</keyword>
<protein>
    <recommendedName>
        <fullName evidence="4">HEAT repeat-containing protein 4</fullName>
    </recommendedName>
</protein>
<dbReference type="InterPro" id="IPR016024">
    <property type="entry name" value="ARM-type_fold"/>
</dbReference>
<sequence>MATDRLKTPSLFACAARVSIPHVGSQESDNRIVTGRFAPESIVFKSSSRVSEPVRREYLKTVAAGLQFEEDVVRERCFHALPYDEKYMYEVFDISDFLSLPPKARMPVGRQSARGSYLRHMPCNLPTTRKTLKPLKKKIMEKAQLLHQEALLQKQIREEAKKQLVKAEELETVSEDSEVELKDGIFLTEVKGGGKEEEDSRQPEKPEEPFEKEMDETIKKDKKEILKEDDNEWDSYLMSIVSSNTANWIVYEKTPAGSKERERLAGMLEKWYGGPPEHTDLIRETTSDNEIDENEDEKVAKPKKKWKKKEATLLEKVYNITEAPPHANDPYSDENKAPFYRQPAGLRRAKKTIEKEEAGAINSTAANIEVKSYTNPPPPTLKDFMNPKVGDKILDTDNMYQQELLTGTQQHLQPFGDKAKILMETNNKYKKQIQSTYPPEPQEWYPDTDEEKEKKADRKQIKKYERGHKRWKGLPEPIDDTADIVQYTLPDKEFQKSADPRARKTAKSNQSLMQIIDEWRTKWHLTGQYADSNPDDLIRDMADIQPHVRLKAIATAAKAAEYRPPPSQGIQLDYMGKEAIEPEHVPERLVVAIECLLDDAEDKIRMVAAITLYSLNRPTQRATDILYEALHSETPIDRWAAAQCLAHFGVCDSDVVGEILRQVMTTENTIKHERGISILGKISVSSNLVHSMVAEQLNSSSWRHKVIACKILPTLHGDINKDITNKLADLMWSDWNAEVRHAAAQCLGKTGHGRDVHNDLRERIQNGDERIKLEAINKVGQLGIMTAKLLPVFLECFEDEYVSIRREVCITCGNLEIKEDAVIEKLIHRATFDTVWKIKALAIQAMLEGSLNIVWKTVYHTIKVRLLTLSVFVCLVICCASKIFNICLTSVCGKCQPVCGRCQSVCERCQYVEDVSQYVKDFSQYVEDVSQYVKDVSQYVEDVSQYVKDVSQYVEDVSQYVEDVS</sequence>
<feature type="compositionally biased region" description="Basic and acidic residues" evidence="1">
    <location>
        <begin position="192"/>
        <end position="214"/>
    </location>
</feature>
<accession>A0ABD3VR23</accession>
<feature type="region of interest" description="Disordered" evidence="1">
    <location>
        <begin position="188"/>
        <end position="214"/>
    </location>
</feature>
<dbReference type="SUPFAM" id="SSF48371">
    <property type="entry name" value="ARM repeat"/>
    <property type="match status" value="1"/>
</dbReference>
<feature type="compositionally biased region" description="Acidic residues" evidence="1">
    <location>
        <begin position="287"/>
        <end position="296"/>
    </location>
</feature>
<organism evidence="2 3">
    <name type="scientific">Sinanodonta woodiana</name>
    <name type="common">Chinese pond mussel</name>
    <name type="synonym">Anodonta woodiana</name>
    <dbReference type="NCBI Taxonomy" id="1069815"/>
    <lineage>
        <taxon>Eukaryota</taxon>
        <taxon>Metazoa</taxon>
        <taxon>Spiralia</taxon>
        <taxon>Lophotrochozoa</taxon>
        <taxon>Mollusca</taxon>
        <taxon>Bivalvia</taxon>
        <taxon>Autobranchia</taxon>
        <taxon>Heteroconchia</taxon>
        <taxon>Palaeoheterodonta</taxon>
        <taxon>Unionida</taxon>
        <taxon>Unionoidea</taxon>
        <taxon>Unionidae</taxon>
        <taxon>Unioninae</taxon>
        <taxon>Sinanodonta</taxon>
    </lineage>
</organism>
<name>A0ABD3VR23_SINWO</name>
<dbReference type="InterPro" id="IPR011989">
    <property type="entry name" value="ARM-like"/>
</dbReference>
<dbReference type="PANTHER" id="PTHR12697">
    <property type="entry name" value="PBS LYASE HEAT-LIKE PROTEIN"/>
    <property type="match status" value="1"/>
</dbReference>